<dbReference type="InterPro" id="IPR025660">
    <property type="entry name" value="Pept_his_AS"/>
</dbReference>
<feature type="domain" description="Cathepsin propeptide inhibitor" evidence="9">
    <location>
        <begin position="37"/>
        <end position="94"/>
    </location>
</feature>
<evidence type="ECO:0000313" key="10">
    <source>
        <dbReference type="EMBL" id="KAJ9177129.1"/>
    </source>
</evidence>
<comment type="caution">
    <text evidence="10">The sequence shown here is derived from an EMBL/GenBank/DDBJ whole genome shotgun (WGS) entry which is preliminary data.</text>
</comment>
<dbReference type="InterPro" id="IPR000668">
    <property type="entry name" value="Peptidase_C1A_C"/>
</dbReference>
<feature type="domain" description="Peptidase C1A papain C-terminal" evidence="8">
    <location>
        <begin position="123"/>
        <end position="340"/>
    </location>
</feature>
<dbReference type="Pfam" id="PF08246">
    <property type="entry name" value="Inhibitor_I29"/>
    <property type="match status" value="1"/>
</dbReference>
<evidence type="ECO:0000256" key="7">
    <source>
        <dbReference type="SAM" id="SignalP"/>
    </source>
</evidence>
<dbReference type="PRINTS" id="PR00705">
    <property type="entry name" value="PAPAIN"/>
</dbReference>
<evidence type="ECO:0000256" key="4">
    <source>
        <dbReference type="ARBA" id="ARBA00022807"/>
    </source>
</evidence>
<dbReference type="InterPro" id="IPR038765">
    <property type="entry name" value="Papain-like_cys_pep_sf"/>
</dbReference>
<feature type="signal peptide" evidence="7">
    <location>
        <begin position="1"/>
        <end position="24"/>
    </location>
</feature>
<name>A0ABQ9MDX4_HEVBR</name>
<comment type="similarity">
    <text evidence="1">Belongs to the peptidase C1 family.</text>
</comment>
<accession>A0ABQ9MDX4</accession>
<dbReference type="InterPro" id="IPR013201">
    <property type="entry name" value="Prot_inhib_I29"/>
</dbReference>
<dbReference type="CDD" id="cd02248">
    <property type="entry name" value="Peptidase_C1A"/>
    <property type="match status" value="1"/>
</dbReference>
<dbReference type="PROSITE" id="PS00640">
    <property type="entry name" value="THIOL_PROTEASE_ASN"/>
    <property type="match status" value="1"/>
</dbReference>
<sequence length="342" mass="38038">MALVCKMQHLLIAFFFILVNQATSRKLHDSSSIFERHEEWMKKYGRVYKDKVEKQRRVHIFKRNVEFIESFNAAGNKPYKLSLNKFADLTSEEFKASLNGYRRNKQAISVKATPFKYANVTDLPTSMDWRKKGAVTPIKDQGDCGSCWAFSAVGAMEGIHKITTGTLIALSEQELVDCDTKGKDEGCNGGYMEDAFKFVIKNHGITSEANYPYNGTNGTCNTKKEASHVANITRYEVVPAKSEASLMKAVANQPVSVSIDGSGLEFQFYNAGVFTGDCGTEINHGVTAVGYGTTTNGTKYWLVKNSWGSDWGEKGYIRMQRDVDDKEGLCGIALYSSHPIAQ</sequence>
<keyword evidence="4" id="KW-0788">Thiol protease</keyword>
<dbReference type="PROSITE" id="PS00139">
    <property type="entry name" value="THIOL_PROTEASE_CYS"/>
    <property type="match status" value="1"/>
</dbReference>
<evidence type="ECO:0000313" key="11">
    <source>
        <dbReference type="Proteomes" id="UP001174677"/>
    </source>
</evidence>
<dbReference type="Pfam" id="PF00112">
    <property type="entry name" value="Peptidase_C1"/>
    <property type="match status" value="1"/>
</dbReference>
<dbReference type="InterPro" id="IPR039417">
    <property type="entry name" value="Peptidase_C1A_papain-like"/>
</dbReference>
<evidence type="ECO:0000256" key="2">
    <source>
        <dbReference type="ARBA" id="ARBA00022670"/>
    </source>
</evidence>
<evidence type="ECO:0000256" key="6">
    <source>
        <dbReference type="ARBA" id="ARBA00023180"/>
    </source>
</evidence>
<organism evidence="10 11">
    <name type="scientific">Hevea brasiliensis</name>
    <name type="common">Para rubber tree</name>
    <name type="synonym">Siphonia brasiliensis</name>
    <dbReference type="NCBI Taxonomy" id="3981"/>
    <lineage>
        <taxon>Eukaryota</taxon>
        <taxon>Viridiplantae</taxon>
        <taxon>Streptophyta</taxon>
        <taxon>Embryophyta</taxon>
        <taxon>Tracheophyta</taxon>
        <taxon>Spermatophyta</taxon>
        <taxon>Magnoliopsida</taxon>
        <taxon>eudicotyledons</taxon>
        <taxon>Gunneridae</taxon>
        <taxon>Pentapetalae</taxon>
        <taxon>rosids</taxon>
        <taxon>fabids</taxon>
        <taxon>Malpighiales</taxon>
        <taxon>Euphorbiaceae</taxon>
        <taxon>Crotonoideae</taxon>
        <taxon>Micrandreae</taxon>
        <taxon>Hevea</taxon>
    </lineage>
</organism>
<evidence type="ECO:0008006" key="12">
    <source>
        <dbReference type="Google" id="ProtNLM"/>
    </source>
</evidence>
<keyword evidence="5" id="KW-1015">Disulfide bond</keyword>
<dbReference type="PROSITE" id="PS00639">
    <property type="entry name" value="THIOL_PROTEASE_HIS"/>
    <property type="match status" value="1"/>
</dbReference>
<keyword evidence="2" id="KW-0645">Protease</keyword>
<evidence type="ECO:0000256" key="1">
    <source>
        <dbReference type="ARBA" id="ARBA00008455"/>
    </source>
</evidence>
<dbReference type="InterPro" id="IPR025661">
    <property type="entry name" value="Pept_asp_AS"/>
</dbReference>
<dbReference type="Gene3D" id="3.90.70.10">
    <property type="entry name" value="Cysteine proteinases"/>
    <property type="match status" value="1"/>
</dbReference>
<dbReference type="SUPFAM" id="SSF54001">
    <property type="entry name" value="Cysteine proteinases"/>
    <property type="match status" value="1"/>
</dbReference>
<dbReference type="PANTHER" id="PTHR12411">
    <property type="entry name" value="CYSTEINE PROTEASE FAMILY C1-RELATED"/>
    <property type="match status" value="1"/>
</dbReference>
<evidence type="ECO:0000256" key="5">
    <source>
        <dbReference type="ARBA" id="ARBA00023157"/>
    </source>
</evidence>
<dbReference type="Proteomes" id="UP001174677">
    <property type="component" value="Chromosome 7"/>
</dbReference>
<keyword evidence="7" id="KW-0732">Signal</keyword>
<dbReference type="EMBL" id="JARPOI010000007">
    <property type="protein sequence ID" value="KAJ9177129.1"/>
    <property type="molecule type" value="Genomic_DNA"/>
</dbReference>
<keyword evidence="3" id="KW-0378">Hydrolase</keyword>
<gene>
    <name evidence="10" type="ORF">P3X46_012379</name>
</gene>
<keyword evidence="11" id="KW-1185">Reference proteome</keyword>
<keyword evidence="6" id="KW-0325">Glycoprotein</keyword>
<reference evidence="10" key="1">
    <citation type="journal article" date="2023" name="Plant Biotechnol. J.">
        <title>Chromosome-level wild Hevea brasiliensis genome provides new tools for genomic-assisted breeding and valuable loci to elevate rubber yield.</title>
        <authorList>
            <person name="Cheng H."/>
            <person name="Song X."/>
            <person name="Hu Y."/>
            <person name="Wu T."/>
            <person name="Yang Q."/>
            <person name="An Z."/>
            <person name="Feng S."/>
            <person name="Deng Z."/>
            <person name="Wu W."/>
            <person name="Zeng X."/>
            <person name="Tu M."/>
            <person name="Wang X."/>
            <person name="Huang H."/>
        </authorList>
    </citation>
    <scope>NUCLEOTIDE SEQUENCE</scope>
    <source>
        <strain evidence="10">MT/VB/25A 57/8</strain>
    </source>
</reference>
<dbReference type="SMART" id="SM00848">
    <property type="entry name" value="Inhibitor_I29"/>
    <property type="match status" value="1"/>
</dbReference>
<dbReference type="InterPro" id="IPR013128">
    <property type="entry name" value="Peptidase_C1A"/>
</dbReference>
<dbReference type="InterPro" id="IPR000169">
    <property type="entry name" value="Pept_cys_AS"/>
</dbReference>
<dbReference type="SMART" id="SM00645">
    <property type="entry name" value="Pept_C1"/>
    <property type="match status" value="1"/>
</dbReference>
<feature type="chain" id="PRO_5046581164" description="Cysteine proteinase" evidence="7">
    <location>
        <begin position="25"/>
        <end position="342"/>
    </location>
</feature>
<evidence type="ECO:0000259" key="8">
    <source>
        <dbReference type="SMART" id="SM00645"/>
    </source>
</evidence>
<evidence type="ECO:0000259" key="9">
    <source>
        <dbReference type="SMART" id="SM00848"/>
    </source>
</evidence>
<protein>
    <recommendedName>
        <fullName evidence="12">Cysteine proteinase</fullName>
    </recommendedName>
</protein>
<evidence type="ECO:0000256" key="3">
    <source>
        <dbReference type="ARBA" id="ARBA00022801"/>
    </source>
</evidence>
<proteinExistence type="inferred from homology"/>